<gene>
    <name evidence="2" type="ORF">DDE18_08845</name>
</gene>
<keyword evidence="3" id="KW-1185">Reference proteome</keyword>
<name>A0A2T8FCV0_9ACTN</name>
<accession>A0A2T8FCV0</accession>
<dbReference type="OrthoDB" id="3828130at2"/>
<dbReference type="Proteomes" id="UP000246018">
    <property type="component" value="Unassembled WGS sequence"/>
</dbReference>
<keyword evidence="1" id="KW-0472">Membrane</keyword>
<dbReference type="EMBL" id="QDGZ01000003">
    <property type="protein sequence ID" value="PVG83537.1"/>
    <property type="molecule type" value="Genomic_DNA"/>
</dbReference>
<organism evidence="2 3">
    <name type="scientific">Nocardioides gansuensis</name>
    <dbReference type="NCBI Taxonomy" id="2138300"/>
    <lineage>
        <taxon>Bacteria</taxon>
        <taxon>Bacillati</taxon>
        <taxon>Actinomycetota</taxon>
        <taxon>Actinomycetes</taxon>
        <taxon>Propionibacteriales</taxon>
        <taxon>Nocardioidaceae</taxon>
        <taxon>Nocardioides</taxon>
    </lineage>
</organism>
<reference evidence="2 3" key="1">
    <citation type="submission" date="2018-04" db="EMBL/GenBank/DDBJ databases">
        <title>Genome of Nocardioides gansuensis WSJ-1.</title>
        <authorList>
            <person name="Wu S."/>
            <person name="Wang G."/>
        </authorList>
    </citation>
    <scope>NUCLEOTIDE SEQUENCE [LARGE SCALE GENOMIC DNA]</scope>
    <source>
        <strain evidence="2 3">WSJ-1</strain>
    </source>
</reference>
<feature type="transmembrane region" description="Helical" evidence="1">
    <location>
        <begin position="75"/>
        <end position="92"/>
    </location>
</feature>
<dbReference type="AlphaFoldDB" id="A0A2T8FCV0"/>
<evidence type="ECO:0000313" key="2">
    <source>
        <dbReference type="EMBL" id="PVG83537.1"/>
    </source>
</evidence>
<keyword evidence="1" id="KW-0812">Transmembrane</keyword>
<evidence type="ECO:0000313" key="3">
    <source>
        <dbReference type="Proteomes" id="UP000246018"/>
    </source>
</evidence>
<dbReference type="RefSeq" id="WP_116572015.1">
    <property type="nucleotide sequence ID" value="NZ_QDGZ01000003.1"/>
</dbReference>
<proteinExistence type="predicted"/>
<evidence type="ECO:0000256" key="1">
    <source>
        <dbReference type="SAM" id="Phobius"/>
    </source>
</evidence>
<protein>
    <submittedName>
        <fullName evidence="2">Uncharacterized protein</fullName>
    </submittedName>
</protein>
<keyword evidence="1" id="KW-1133">Transmembrane helix</keyword>
<sequence length="98" mass="10684">MVRSRVAQIIWLICVGCAVFLALGALLVALKANTDNGLVDFVLRAADAVDLGVFGREGGVWEFTKGKNRELYNTLANWGTGAVVWLVLGRVLDRIIRP</sequence>
<feature type="transmembrane region" description="Helical" evidence="1">
    <location>
        <begin position="9"/>
        <end position="30"/>
    </location>
</feature>
<comment type="caution">
    <text evidence="2">The sequence shown here is derived from an EMBL/GenBank/DDBJ whole genome shotgun (WGS) entry which is preliminary data.</text>
</comment>